<accession>A0A9W7W0F1</accession>
<keyword evidence="5" id="KW-1185">Reference proteome</keyword>
<reference evidence="4 5" key="2">
    <citation type="journal article" date="2021" name="Curr. Genet.">
        <title>Genetic response to nitrogen starvation in the aggressive Eucalyptus foliar pathogen Teratosphaeria destructans.</title>
        <authorList>
            <person name="Havenga M."/>
            <person name="Wingfield B.D."/>
            <person name="Wingfield M.J."/>
            <person name="Dreyer L.L."/>
            <person name="Roets F."/>
            <person name="Aylward J."/>
        </authorList>
    </citation>
    <scope>NUCLEOTIDE SEQUENCE [LARGE SCALE GENOMIC DNA]</scope>
    <source>
        <strain evidence="4">CMW44962</strain>
    </source>
</reference>
<dbReference type="AlphaFoldDB" id="A0A9W7W0F1"/>
<keyword evidence="3" id="KW-0472">Membrane</keyword>
<proteinExistence type="predicted"/>
<reference evidence="4 5" key="1">
    <citation type="journal article" date="2018" name="IMA Fungus">
        <title>IMA Genome-F 10: Nine draft genome sequences of Claviceps purpurea s.lat., including C. arundinis, C. humidiphila, and C. cf. spartinae, pseudomolecules for the pitch canker pathogen Fusarium circinatum, draft genome of Davidsoniella eucalypti, Grosmannia galeiformis, Quambalaria eucalypti, and Teratosphaeria destructans.</title>
        <authorList>
            <person name="Wingfield B.D."/>
            <person name="Liu M."/>
            <person name="Nguyen H.D."/>
            <person name="Lane F.A."/>
            <person name="Morgan S.W."/>
            <person name="De Vos L."/>
            <person name="Wilken P.M."/>
            <person name="Duong T.A."/>
            <person name="Aylward J."/>
            <person name="Coetzee M.P."/>
            <person name="Dadej K."/>
            <person name="De Beer Z.W."/>
            <person name="Findlay W."/>
            <person name="Havenga M."/>
            <person name="Kolarik M."/>
            <person name="Menzies J.G."/>
            <person name="Naidoo K."/>
            <person name="Pochopski O."/>
            <person name="Shoukouhi P."/>
            <person name="Santana Q.C."/>
            <person name="Seifert K.A."/>
            <person name="Soal N."/>
            <person name="Steenkamp E.T."/>
            <person name="Tatham C.T."/>
            <person name="van der Nest M.A."/>
            <person name="Wingfield M.J."/>
        </authorList>
    </citation>
    <scope>NUCLEOTIDE SEQUENCE [LARGE SCALE GENOMIC DNA]</scope>
    <source>
        <strain evidence="4">CMW44962</strain>
    </source>
</reference>
<keyword evidence="1" id="KW-0175">Coiled coil</keyword>
<evidence type="ECO:0000256" key="2">
    <source>
        <dbReference type="SAM" id="MobiDB-lite"/>
    </source>
</evidence>
<feature type="transmembrane region" description="Helical" evidence="3">
    <location>
        <begin position="281"/>
        <end position="301"/>
    </location>
</feature>
<protein>
    <submittedName>
        <fullName evidence="4">Uncharacterized protein</fullName>
    </submittedName>
</protein>
<feature type="coiled-coil region" evidence="1">
    <location>
        <begin position="242"/>
        <end position="269"/>
    </location>
</feature>
<evidence type="ECO:0000256" key="1">
    <source>
        <dbReference type="SAM" id="Coils"/>
    </source>
</evidence>
<evidence type="ECO:0000313" key="5">
    <source>
        <dbReference type="Proteomes" id="UP001138500"/>
    </source>
</evidence>
<dbReference type="OrthoDB" id="5419542at2759"/>
<dbReference type="EMBL" id="RIBY02002089">
    <property type="protein sequence ID" value="KAH9825698.1"/>
    <property type="molecule type" value="Genomic_DNA"/>
</dbReference>
<sequence length="351" mass="39771">MDEAKPLPSFARTGTGLSAMKPVRSRTDPPPPAPVEKERNVLSRRLHSNTVSGRVNAPASGHHHHRHRDRVRETVHSATELRPPISFDLLRRDKKTPDSGRGGSNSHLAQQQQRDIEEWQAQQRAYAEREARRRVKPEDVEKAKAENLQREEQLRQTLKHVEELGMSSMRQLDDTYYAILEKASILRSTIAGLQQLAEETRRMHTQFEEDTKSLEADTDGNIAAFGEFEEQEKTISGLVGRLKTSKTETQKLNERLEAARDRVEAFEKKENARQSKRRKQWHATWGSAVGVVVLLVAILILKNHRGMVRSLDGVGQSLAAVGDAANEQVSRLLPSPSPKEDPYLQRLFDEL</sequence>
<feature type="compositionally biased region" description="Basic and acidic residues" evidence="2">
    <location>
        <begin position="126"/>
        <end position="148"/>
    </location>
</feature>
<name>A0A9W7W0F1_9PEZI</name>
<comment type="caution">
    <text evidence="4">The sequence shown here is derived from an EMBL/GenBank/DDBJ whole genome shotgun (WGS) entry which is preliminary data.</text>
</comment>
<feature type="compositionally biased region" description="Polar residues" evidence="2">
    <location>
        <begin position="104"/>
        <end position="113"/>
    </location>
</feature>
<evidence type="ECO:0000256" key="3">
    <source>
        <dbReference type="SAM" id="Phobius"/>
    </source>
</evidence>
<keyword evidence="3" id="KW-1133">Transmembrane helix</keyword>
<feature type="region of interest" description="Disordered" evidence="2">
    <location>
        <begin position="1"/>
        <end position="148"/>
    </location>
</feature>
<organism evidence="4 5">
    <name type="scientific">Teratosphaeria destructans</name>
    <dbReference type="NCBI Taxonomy" id="418781"/>
    <lineage>
        <taxon>Eukaryota</taxon>
        <taxon>Fungi</taxon>
        <taxon>Dikarya</taxon>
        <taxon>Ascomycota</taxon>
        <taxon>Pezizomycotina</taxon>
        <taxon>Dothideomycetes</taxon>
        <taxon>Dothideomycetidae</taxon>
        <taxon>Mycosphaerellales</taxon>
        <taxon>Teratosphaeriaceae</taxon>
        <taxon>Teratosphaeria</taxon>
    </lineage>
</organism>
<feature type="compositionally biased region" description="Basic and acidic residues" evidence="2">
    <location>
        <begin position="89"/>
        <end position="98"/>
    </location>
</feature>
<gene>
    <name evidence="4" type="ORF">Tdes44962_MAKER00628</name>
</gene>
<evidence type="ECO:0000313" key="4">
    <source>
        <dbReference type="EMBL" id="KAH9825698.1"/>
    </source>
</evidence>
<keyword evidence="3" id="KW-0812">Transmembrane</keyword>
<dbReference type="Proteomes" id="UP001138500">
    <property type="component" value="Unassembled WGS sequence"/>
</dbReference>